<organism evidence="1 2">
    <name type="scientific">Strongylus vulgaris</name>
    <name type="common">Blood worm</name>
    <dbReference type="NCBI Taxonomy" id="40348"/>
    <lineage>
        <taxon>Eukaryota</taxon>
        <taxon>Metazoa</taxon>
        <taxon>Ecdysozoa</taxon>
        <taxon>Nematoda</taxon>
        <taxon>Chromadorea</taxon>
        <taxon>Rhabditida</taxon>
        <taxon>Rhabditina</taxon>
        <taxon>Rhabditomorpha</taxon>
        <taxon>Strongyloidea</taxon>
        <taxon>Strongylidae</taxon>
        <taxon>Strongylus</taxon>
    </lineage>
</organism>
<evidence type="ECO:0000313" key="1">
    <source>
        <dbReference type="EMBL" id="VDM67054.1"/>
    </source>
</evidence>
<gene>
    <name evidence="1" type="ORF">SVUK_LOCUS2052</name>
</gene>
<dbReference type="OrthoDB" id="5804681at2759"/>
<dbReference type="AlphaFoldDB" id="A0A3P7IN77"/>
<dbReference type="Proteomes" id="UP000270094">
    <property type="component" value="Unassembled WGS sequence"/>
</dbReference>
<sequence length="134" mass="14707">MGIGTTFGISRVDKLLEQHKSALIMRLSFVTGGTICFTVKSTAHTLDHRATRPIHLEPLDLKRLQTKCLKDYLRDIADAEKVKYILNSAHQVIRITEVLAQLGESEAGSVAAGSRDISSNVTHSGDIAAMQHIR</sequence>
<keyword evidence="2" id="KW-1185">Reference proteome</keyword>
<name>A0A3P7IN77_STRVU</name>
<accession>A0A3P7IN77</accession>
<reference evidence="1 2" key="1">
    <citation type="submission" date="2018-11" db="EMBL/GenBank/DDBJ databases">
        <authorList>
            <consortium name="Pathogen Informatics"/>
        </authorList>
    </citation>
    <scope>NUCLEOTIDE SEQUENCE [LARGE SCALE GENOMIC DNA]</scope>
</reference>
<proteinExistence type="predicted"/>
<dbReference type="EMBL" id="UYYB01004446">
    <property type="protein sequence ID" value="VDM67054.1"/>
    <property type="molecule type" value="Genomic_DNA"/>
</dbReference>
<evidence type="ECO:0000313" key="2">
    <source>
        <dbReference type="Proteomes" id="UP000270094"/>
    </source>
</evidence>
<protein>
    <submittedName>
        <fullName evidence="1">Uncharacterized protein</fullName>
    </submittedName>
</protein>